<organism evidence="2 3">
    <name type="scientific">Listeria monocytogenes</name>
    <dbReference type="NCBI Taxonomy" id="1639"/>
    <lineage>
        <taxon>Bacteria</taxon>
        <taxon>Bacillati</taxon>
        <taxon>Bacillota</taxon>
        <taxon>Bacilli</taxon>
        <taxon>Bacillales</taxon>
        <taxon>Listeriaceae</taxon>
        <taxon>Listeria</taxon>
    </lineage>
</organism>
<sequence length="182" mass="20241">MKKSIVVLLTMFTLLLSTVFSEGVHAEEAKSPSRVSNVDPVEIYADPVEGTIKPEFIMDFRNIKKNVKKSTGWSKYKRISDNIKTGKAGGSITANKTVTFGTTSSGDIRGLTFGFNVSKSSAKGYTLNVGANKRVYMGYRVNYNIEKGENWLVDIVTGKVMSKSKYTHKKPRFGEYGLINYK</sequence>
<comment type="caution">
    <text evidence="2">The sequence shown here is derived from an EMBL/GenBank/DDBJ whole genome shotgun (WGS) entry which is preliminary data.</text>
</comment>
<feature type="signal peptide" evidence="1">
    <location>
        <begin position="1"/>
        <end position="26"/>
    </location>
</feature>
<keyword evidence="1" id="KW-0732">Signal</keyword>
<name>A0A823J8Q7_LISMN</name>
<accession>A0A823J8Q7</accession>
<evidence type="ECO:0000313" key="3">
    <source>
        <dbReference type="Proteomes" id="UP000522199"/>
    </source>
</evidence>
<reference evidence="2 3" key="1">
    <citation type="submission" date="2019-04" db="EMBL/GenBank/DDBJ databases">
        <authorList>
            <consortium name="GenomeTrakr network: Whole genome sequencing for foodborne pathogen traceback"/>
        </authorList>
    </citation>
    <scope>NUCLEOTIDE SEQUENCE [LARGE SCALE GENOMIC DNA]</scope>
    <source>
        <strain evidence="2 3">CFSAN072474</strain>
    </source>
</reference>
<dbReference type="AlphaFoldDB" id="A0A823J8Q7"/>
<protein>
    <recommendedName>
        <fullName evidence="4">WxL domain-containing protein</fullName>
    </recommendedName>
</protein>
<dbReference type="Proteomes" id="UP000522199">
    <property type="component" value="Unassembled WGS sequence"/>
</dbReference>
<gene>
    <name evidence="2" type="ORF">CW845_15235</name>
</gene>
<dbReference type="EMBL" id="AABEKY010000016">
    <property type="protein sequence ID" value="EAG9388847.1"/>
    <property type="molecule type" value="Genomic_DNA"/>
</dbReference>
<evidence type="ECO:0000256" key="1">
    <source>
        <dbReference type="SAM" id="SignalP"/>
    </source>
</evidence>
<proteinExistence type="predicted"/>
<evidence type="ECO:0008006" key="4">
    <source>
        <dbReference type="Google" id="ProtNLM"/>
    </source>
</evidence>
<feature type="chain" id="PRO_5032438767" description="WxL domain-containing protein" evidence="1">
    <location>
        <begin position="27"/>
        <end position="182"/>
    </location>
</feature>
<evidence type="ECO:0000313" key="2">
    <source>
        <dbReference type="EMBL" id="EAG9388847.1"/>
    </source>
</evidence>